<accession>A0A420W8H5</accession>
<evidence type="ECO:0000256" key="10">
    <source>
        <dbReference type="HAMAP-Rule" id="MF_00135"/>
    </source>
</evidence>
<dbReference type="InterPro" id="IPR011060">
    <property type="entry name" value="RibuloseP-bd_barrel"/>
</dbReference>
<dbReference type="InterPro" id="IPR001240">
    <property type="entry name" value="PRAI_dom"/>
</dbReference>
<dbReference type="Proteomes" id="UP000280881">
    <property type="component" value="Unassembled WGS sequence"/>
</dbReference>
<evidence type="ECO:0000256" key="3">
    <source>
        <dbReference type="ARBA" id="ARBA00007571"/>
    </source>
</evidence>
<evidence type="ECO:0000256" key="7">
    <source>
        <dbReference type="ARBA" id="ARBA00022822"/>
    </source>
</evidence>
<dbReference type="EC" id="5.3.1.24" evidence="4 10"/>
<dbReference type="GO" id="GO:0000162">
    <property type="term" value="P:L-tryptophan biosynthetic process"/>
    <property type="evidence" value="ECO:0007669"/>
    <property type="project" value="UniProtKB-UniRule"/>
</dbReference>
<evidence type="ECO:0000256" key="8">
    <source>
        <dbReference type="ARBA" id="ARBA00023141"/>
    </source>
</evidence>
<evidence type="ECO:0000256" key="4">
    <source>
        <dbReference type="ARBA" id="ARBA00012572"/>
    </source>
</evidence>
<dbReference type="Gene3D" id="3.20.20.70">
    <property type="entry name" value="Aldolase class I"/>
    <property type="match status" value="1"/>
</dbReference>
<dbReference type="AlphaFoldDB" id="A0A420W8H5"/>
<comment type="pathway">
    <text evidence="2 10">Amino-acid biosynthesis; L-tryptophan biosynthesis; L-tryptophan from chorismate: step 3/5.</text>
</comment>
<dbReference type="CDD" id="cd00405">
    <property type="entry name" value="PRAI"/>
    <property type="match status" value="1"/>
</dbReference>
<dbReference type="OrthoDB" id="9786954at2"/>
<evidence type="ECO:0000256" key="2">
    <source>
        <dbReference type="ARBA" id="ARBA00004664"/>
    </source>
</evidence>
<evidence type="ECO:0000313" key="12">
    <source>
        <dbReference type="EMBL" id="RKQ63621.1"/>
    </source>
</evidence>
<dbReference type="SUPFAM" id="SSF51366">
    <property type="entry name" value="Ribulose-phoshate binding barrel"/>
    <property type="match status" value="1"/>
</dbReference>
<keyword evidence="7 10" id="KW-0822">Tryptophan biosynthesis</keyword>
<reference evidence="12 13" key="1">
    <citation type="submission" date="2018-10" db="EMBL/GenBank/DDBJ databases">
        <title>Genomic Encyclopedia of Type Strains, Phase IV (KMG-IV): sequencing the most valuable type-strain genomes for metagenomic binning, comparative biology and taxonomic classification.</title>
        <authorList>
            <person name="Goeker M."/>
        </authorList>
    </citation>
    <scope>NUCLEOTIDE SEQUENCE [LARGE SCALE GENOMIC DNA]</scope>
    <source>
        <strain evidence="12 13">DSM 15521</strain>
    </source>
</reference>
<dbReference type="RefSeq" id="WP_121169861.1">
    <property type="nucleotide sequence ID" value="NZ_RBIE01000001.1"/>
</dbReference>
<dbReference type="EMBL" id="RBIE01000001">
    <property type="protein sequence ID" value="RKQ63621.1"/>
    <property type="molecule type" value="Genomic_DNA"/>
</dbReference>
<evidence type="ECO:0000256" key="5">
    <source>
        <dbReference type="ARBA" id="ARBA00022272"/>
    </source>
</evidence>
<gene>
    <name evidence="10" type="primary">trpF</name>
    <name evidence="12" type="ORF">C7457_0495</name>
</gene>
<sequence>MVRVKVCGITNLEDALTSVKAGADAVGFIIYSESKRFVKAKDVRKITSKLPPFVSKVGVFVNEDPRDVLEILSYAHLDFAQLHGEETPDDCDYIGAHRVIKVFRLKGEDEIEKIGPYVGKVRAILLDTYDTKVYGGTGRPFDWTLALKVKERFPELPLILSGGLNPDNVVEAVRSVSPFAVDVCSGVEREAGVKDPSKVETFVKRAKCSL</sequence>
<comment type="similarity">
    <text evidence="3 10">Belongs to the TrpF family.</text>
</comment>
<comment type="caution">
    <text evidence="12">The sequence shown here is derived from an EMBL/GenBank/DDBJ whole genome shotgun (WGS) entry which is preliminary data.</text>
</comment>
<proteinExistence type="inferred from homology"/>
<keyword evidence="9 10" id="KW-0413">Isomerase</keyword>
<dbReference type="InterPro" id="IPR013785">
    <property type="entry name" value="Aldolase_TIM"/>
</dbReference>
<protein>
    <recommendedName>
        <fullName evidence="5 10">N-(5'-phosphoribosyl)anthranilate isomerase</fullName>
        <shortName evidence="10">PRAI</shortName>
        <ecNumber evidence="4 10">5.3.1.24</ecNumber>
    </recommendedName>
</protein>
<name>A0A420W8H5_9BACT</name>
<organism evidence="12 13">
    <name type="scientific">Thermovibrio guaymasensis</name>
    <dbReference type="NCBI Taxonomy" id="240167"/>
    <lineage>
        <taxon>Bacteria</taxon>
        <taxon>Pseudomonadati</taxon>
        <taxon>Aquificota</taxon>
        <taxon>Aquificia</taxon>
        <taxon>Desulfurobacteriales</taxon>
        <taxon>Desulfurobacteriaceae</taxon>
        <taxon>Thermovibrio</taxon>
    </lineage>
</organism>
<dbReference type="PANTHER" id="PTHR42894:SF1">
    <property type="entry name" value="N-(5'-PHOSPHORIBOSYL)ANTHRANILATE ISOMERASE"/>
    <property type="match status" value="1"/>
</dbReference>
<dbReference type="InterPro" id="IPR044643">
    <property type="entry name" value="TrpF_fam"/>
</dbReference>
<evidence type="ECO:0000256" key="9">
    <source>
        <dbReference type="ARBA" id="ARBA00023235"/>
    </source>
</evidence>
<dbReference type="FunFam" id="3.20.20.70:FF:000075">
    <property type="entry name" value="Tryptophan biosynthesis protein TRP1"/>
    <property type="match status" value="1"/>
</dbReference>
<keyword evidence="8 10" id="KW-0057">Aromatic amino acid biosynthesis</keyword>
<evidence type="ECO:0000313" key="13">
    <source>
        <dbReference type="Proteomes" id="UP000280881"/>
    </source>
</evidence>
<evidence type="ECO:0000256" key="6">
    <source>
        <dbReference type="ARBA" id="ARBA00022605"/>
    </source>
</evidence>
<dbReference type="NCBIfam" id="NF002298">
    <property type="entry name" value="PRK01222.1-4"/>
    <property type="match status" value="1"/>
</dbReference>
<dbReference type="PANTHER" id="PTHR42894">
    <property type="entry name" value="N-(5'-PHOSPHORIBOSYL)ANTHRANILATE ISOMERASE"/>
    <property type="match status" value="1"/>
</dbReference>
<dbReference type="UniPathway" id="UPA00035">
    <property type="reaction ID" value="UER00042"/>
</dbReference>
<evidence type="ECO:0000259" key="11">
    <source>
        <dbReference type="Pfam" id="PF00697"/>
    </source>
</evidence>
<comment type="catalytic activity">
    <reaction evidence="1 10">
        <text>N-(5-phospho-beta-D-ribosyl)anthranilate = 1-(2-carboxyphenylamino)-1-deoxy-D-ribulose 5-phosphate</text>
        <dbReference type="Rhea" id="RHEA:21540"/>
        <dbReference type="ChEBI" id="CHEBI:18277"/>
        <dbReference type="ChEBI" id="CHEBI:58613"/>
        <dbReference type="EC" id="5.3.1.24"/>
    </reaction>
</comment>
<dbReference type="GO" id="GO:0004640">
    <property type="term" value="F:phosphoribosylanthranilate isomerase activity"/>
    <property type="evidence" value="ECO:0007669"/>
    <property type="project" value="UniProtKB-UniRule"/>
</dbReference>
<keyword evidence="13" id="KW-1185">Reference proteome</keyword>
<keyword evidence="6 10" id="KW-0028">Amino-acid biosynthesis</keyword>
<evidence type="ECO:0000256" key="1">
    <source>
        <dbReference type="ARBA" id="ARBA00001164"/>
    </source>
</evidence>
<dbReference type="HAMAP" id="MF_00135">
    <property type="entry name" value="PRAI"/>
    <property type="match status" value="1"/>
</dbReference>
<feature type="domain" description="N-(5'phosphoribosyl) anthranilate isomerase (PRAI)" evidence="11">
    <location>
        <begin position="4"/>
        <end position="204"/>
    </location>
</feature>
<dbReference type="Pfam" id="PF00697">
    <property type="entry name" value="PRAI"/>
    <property type="match status" value="1"/>
</dbReference>